<evidence type="ECO:0000313" key="3">
    <source>
        <dbReference type="Proteomes" id="UP000606974"/>
    </source>
</evidence>
<protein>
    <submittedName>
        <fullName evidence="2">Uncharacterized protein</fullName>
    </submittedName>
</protein>
<accession>A0A8H7E4K6</accession>
<organism evidence="2 3">
    <name type="scientific">Endocarpon pusillum</name>
    <dbReference type="NCBI Taxonomy" id="364733"/>
    <lineage>
        <taxon>Eukaryota</taxon>
        <taxon>Fungi</taxon>
        <taxon>Dikarya</taxon>
        <taxon>Ascomycota</taxon>
        <taxon>Pezizomycotina</taxon>
        <taxon>Eurotiomycetes</taxon>
        <taxon>Chaetothyriomycetidae</taxon>
        <taxon>Verrucariales</taxon>
        <taxon>Verrucariaceae</taxon>
        <taxon>Endocarpon</taxon>
    </lineage>
</organism>
<gene>
    <name evidence="2" type="ORF">GJ744_008384</name>
</gene>
<evidence type="ECO:0000313" key="2">
    <source>
        <dbReference type="EMBL" id="KAF7509157.1"/>
    </source>
</evidence>
<comment type="caution">
    <text evidence="2">The sequence shown here is derived from an EMBL/GenBank/DDBJ whole genome shotgun (WGS) entry which is preliminary data.</text>
</comment>
<sequence length="52" mass="5417">MPLIERLPAMADTEIFVTKTQAFRSCDMAPPLFSHARGVSPAPAGTGDGVSA</sequence>
<evidence type="ECO:0000256" key="1">
    <source>
        <dbReference type="SAM" id="MobiDB-lite"/>
    </source>
</evidence>
<proteinExistence type="predicted"/>
<dbReference type="EMBL" id="JAACFV010000045">
    <property type="protein sequence ID" value="KAF7509157.1"/>
    <property type="molecule type" value="Genomic_DNA"/>
</dbReference>
<keyword evidence="3" id="KW-1185">Reference proteome</keyword>
<reference evidence="2" key="1">
    <citation type="submission" date="2020-02" db="EMBL/GenBank/DDBJ databases">
        <authorList>
            <person name="Palmer J.M."/>
        </authorList>
    </citation>
    <scope>NUCLEOTIDE SEQUENCE</scope>
    <source>
        <strain evidence="2">EPUS1.4</strain>
        <tissue evidence="2">Thallus</tissue>
    </source>
</reference>
<name>A0A8H7E4K6_9EURO</name>
<dbReference type="Proteomes" id="UP000606974">
    <property type="component" value="Unassembled WGS sequence"/>
</dbReference>
<dbReference type="AlphaFoldDB" id="A0A8H7E4K6"/>
<feature type="region of interest" description="Disordered" evidence="1">
    <location>
        <begin position="33"/>
        <end position="52"/>
    </location>
</feature>